<dbReference type="InterPro" id="IPR032876">
    <property type="entry name" value="J_dom"/>
</dbReference>
<evidence type="ECO:0000256" key="1">
    <source>
        <dbReference type="SAM" id="Phobius"/>
    </source>
</evidence>
<keyword evidence="1" id="KW-0472">Membrane</keyword>
<feature type="signal peptide" evidence="2">
    <location>
        <begin position="1"/>
        <end position="22"/>
    </location>
</feature>
<evidence type="ECO:0000313" key="4">
    <source>
        <dbReference type="EMBL" id="RJL13685.1"/>
    </source>
</evidence>
<keyword evidence="1" id="KW-0812">Transmembrane</keyword>
<evidence type="ECO:0000256" key="2">
    <source>
        <dbReference type="SAM" id="SignalP"/>
    </source>
</evidence>
<organism evidence="4 5">
    <name type="scientific">Paracoccus siganidrum</name>
    <dbReference type="NCBI Taxonomy" id="1276757"/>
    <lineage>
        <taxon>Bacteria</taxon>
        <taxon>Pseudomonadati</taxon>
        <taxon>Pseudomonadota</taxon>
        <taxon>Alphaproteobacteria</taxon>
        <taxon>Rhodobacterales</taxon>
        <taxon>Paracoccaceae</taxon>
        <taxon>Paracoccus</taxon>
    </lineage>
</organism>
<evidence type="ECO:0000259" key="3">
    <source>
        <dbReference type="Pfam" id="PF13550"/>
    </source>
</evidence>
<feature type="chain" id="PRO_5019453288" description="Tip attachment protein J domain-containing protein" evidence="2">
    <location>
        <begin position="23"/>
        <end position="731"/>
    </location>
</feature>
<accession>A0A419A630</accession>
<keyword evidence="1" id="KW-1133">Transmembrane helix</keyword>
<dbReference type="Pfam" id="PF13550">
    <property type="entry name" value="Phage-tail_3"/>
    <property type="match status" value="1"/>
</dbReference>
<dbReference type="AlphaFoldDB" id="A0A419A630"/>
<protein>
    <recommendedName>
        <fullName evidence="3">Tip attachment protein J domain-containing protein</fullName>
    </recommendedName>
</protein>
<name>A0A419A630_9RHOB</name>
<reference evidence="5" key="1">
    <citation type="submission" date="2018-09" db="EMBL/GenBank/DDBJ databases">
        <title>Paracoccus onubensis nov. sp. a moderate halophilic bacterium isolated from Gruta de las Maravillas (Aracena, Spain).</title>
        <authorList>
            <person name="Jurado V."/>
            <person name="Gutierrez-Patricio S."/>
            <person name="Gonzalez-Pimentel J.L."/>
            <person name="Miller A.Z."/>
            <person name="Laiz L."/>
            <person name="Saiz-Jimenez C."/>
        </authorList>
    </citation>
    <scope>NUCLEOTIDE SEQUENCE [LARGE SCALE GENOMIC DNA]</scope>
    <source>
        <strain evidence="5">DSM 26381</strain>
    </source>
</reference>
<evidence type="ECO:0000313" key="5">
    <source>
        <dbReference type="Proteomes" id="UP000283587"/>
    </source>
</evidence>
<dbReference type="Proteomes" id="UP000283587">
    <property type="component" value="Unassembled WGS sequence"/>
</dbReference>
<keyword evidence="2" id="KW-0732">Signal</keyword>
<feature type="transmembrane region" description="Helical" evidence="1">
    <location>
        <begin position="38"/>
        <end position="61"/>
    </location>
</feature>
<sequence length="731" mass="77859">MRKLLLVTTALVGFAHAEPAEAAPVGAWVAGTVFGLSAGTAAFAVVSGVVTMAISVGLNLIAQKLRGNPKQEAVRTELTRPTSLPAYRFVYGKTWAPGTPVAWTVKGRVLYICYLLNSRPSAGPFTPLFDKRVVEKSGNEFDFGGGGGAVATNDPFSGHVRYWIGNGSQIVCPAQIVSETDGYFTASDAWQGRTVLWARLNCGDDEGRQERWPATPPELNVDGNWSLVRDPRTGGTLAFSRNQALIVLDALRNNPVRAYSDQYLRLDTFRWAADVADEAVAVKGGGTIPRYCCDGVLVFGDGAELEDQLQPLLAAGASRLTRIGGRLGIIPATPRPSVKTITDYTDGQPLDLIRWRSSDDLYTEAVARYPAPDRAYESAETPVYVVPGAQEADGGVAKRLWLDLDFVTDYRQAERLAKIAAERSRMQRGISFELFPDSFDLVAGSMCDVDLGSPFGAWQGKYEVDSISPFAGVNDDESITIRLPTVLTESSDAIYAWNAATEEQDVLAGAFDGSVGRVQPPPSIVMTTGTAAAEQSGDTVIPGVIAAWNGSPSASVTGYEYEWIVYAGSSGTPAVRPGGKLSLDAADEFGVFSVTLQFPQIGTDYQIRVRSIGTYGESEWRTSAPITAAGPSGSLPVPQGITAVAQGANRINVTATQAADPNARTLLIYGNDVDSSLTAELLWTVPAGASVSVARSETGLGSGTTRYYFARARDQWSNLSGFTDSASATTS</sequence>
<dbReference type="EMBL" id="QZEW01000044">
    <property type="protein sequence ID" value="RJL13685.1"/>
    <property type="molecule type" value="Genomic_DNA"/>
</dbReference>
<dbReference type="RefSeq" id="WP_119898366.1">
    <property type="nucleotide sequence ID" value="NZ_QNRC01000013.1"/>
</dbReference>
<feature type="domain" description="Tip attachment protein J" evidence="3">
    <location>
        <begin position="306"/>
        <end position="449"/>
    </location>
</feature>
<keyword evidence="5" id="KW-1185">Reference proteome</keyword>
<gene>
    <name evidence="4" type="ORF">D3P05_11800</name>
</gene>
<comment type="caution">
    <text evidence="4">The sequence shown here is derived from an EMBL/GenBank/DDBJ whole genome shotgun (WGS) entry which is preliminary data.</text>
</comment>
<dbReference type="OrthoDB" id="7822067at2"/>
<proteinExistence type="predicted"/>